<feature type="transmembrane region" description="Helical" evidence="1">
    <location>
        <begin position="202"/>
        <end position="222"/>
    </location>
</feature>
<evidence type="ECO:0000259" key="2">
    <source>
        <dbReference type="Pfam" id="PF18920"/>
    </source>
</evidence>
<organism evidence="3 4">
    <name type="scientific">Agromyces bracchium</name>
    <dbReference type="NCBI Taxonomy" id="88376"/>
    <lineage>
        <taxon>Bacteria</taxon>
        <taxon>Bacillati</taxon>
        <taxon>Actinomycetota</taxon>
        <taxon>Actinomycetes</taxon>
        <taxon>Micrococcales</taxon>
        <taxon>Microbacteriaceae</taxon>
        <taxon>Agromyces</taxon>
    </lineage>
</organism>
<dbReference type="Pfam" id="PF18920">
    <property type="entry name" value="DUF5671"/>
    <property type="match status" value="2"/>
</dbReference>
<feature type="transmembrane region" description="Helical" evidence="1">
    <location>
        <begin position="234"/>
        <end position="261"/>
    </location>
</feature>
<evidence type="ECO:0000313" key="4">
    <source>
        <dbReference type="Proteomes" id="UP000433071"/>
    </source>
</evidence>
<feature type="transmembrane region" description="Helical" evidence="1">
    <location>
        <begin position="388"/>
        <end position="413"/>
    </location>
</feature>
<comment type="caution">
    <text evidence="3">The sequence shown here is derived from an EMBL/GenBank/DDBJ whole genome shotgun (WGS) entry which is preliminary data.</text>
</comment>
<gene>
    <name evidence="3" type="ORF">GJ743_19030</name>
</gene>
<feature type="transmembrane region" description="Helical" evidence="1">
    <location>
        <begin position="89"/>
        <end position="110"/>
    </location>
</feature>
<dbReference type="InterPro" id="IPR043728">
    <property type="entry name" value="DUF5671"/>
</dbReference>
<keyword evidence="4" id="KW-1185">Reference proteome</keyword>
<evidence type="ECO:0000313" key="3">
    <source>
        <dbReference type="EMBL" id="MTH70462.1"/>
    </source>
</evidence>
<feature type="transmembrane region" description="Helical" evidence="1">
    <location>
        <begin position="433"/>
        <end position="450"/>
    </location>
</feature>
<sequence length="577" mass="59346">MSAPTAGSAQGTVRRLIVFVLLFVLVAITAIGLGGLLERALDVDRTLAAGGADDLALQLAFTLIGGPLAALLWWASWRRMAEPAERGSIAWALYLTAMGTVSLVVATMSIAGGLADLVGGRWNPGGLAIGLVWALVWLWHRWMLRHPVKGPTRLATVPLVIGAAYGLIVGARGAIAALAAVFDAAIRGASETVLVGRDSWGQAALDALVWTVIGALVWWWHWVRDDVRRIPTGFAAVALVVVGVLGGAAAMLGGIGTALFVGLRLAFDPSEPAGAVLVPLGTAIAAAAVGAIVWIVHSRIARAHSDATRRAAVLVMSGLGLVAAASGIGVVVNALLAELSSPLASSGNRALLLGGISAIVVGGPVWWLNWRPTHRPEPADAVDVGRRIYLIAVFGASAVVALITLLVVAYRVFEFVLDPVTGASLVDRIRAPLGLLVATALVFAYHFAVWRRDRALIAEAGVAPGRRIARVVLVAAGDTDAAERAIADATGASVVVWRRAEAHVGAGEPVAVEAGAEPSLRAAVEPGVEPAAVVEPSAPGAGPDAARVVAALEGLTARRVLVLVGPGDRVEAVPLVE</sequence>
<feature type="transmembrane region" description="Helical" evidence="1">
    <location>
        <begin position="57"/>
        <end position="77"/>
    </location>
</feature>
<name>A0A6I3ME41_9MICO</name>
<keyword evidence="1" id="KW-0812">Transmembrane</keyword>
<feature type="transmembrane region" description="Helical" evidence="1">
    <location>
        <begin position="312"/>
        <end position="337"/>
    </location>
</feature>
<protein>
    <recommendedName>
        <fullName evidence="2">DUF5671 domain-containing protein</fullName>
    </recommendedName>
</protein>
<proteinExistence type="predicted"/>
<feature type="domain" description="DUF5671" evidence="2">
    <location>
        <begin position="310"/>
        <end position="440"/>
    </location>
</feature>
<dbReference type="Proteomes" id="UP000433071">
    <property type="component" value="Unassembled WGS sequence"/>
</dbReference>
<dbReference type="RefSeq" id="WP_155053473.1">
    <property type="nucleotide sequence ID" value="NZ_BAAAIB010000005.1"/>
</dbReference>
<feature type="transmembrane region" description="Helical" evidence="1">
    <location>
        <begin position="159"/>
        <end position="182"/>
    </location>
</feature>
<feature type="transmembrane region" description="Helical" evidence="1">
    <location>
        <begin position="16"/>
        <end position="37"/>
    </location>
</feature>
<accession>A0A6I3ME41</accession>
<dbReference type="EMBL" id="WMLB01000047">
    <property type="protein sequence ID" value="MTH70462.1"/>
    <property type="molecule type" value="Genomic_DNA"/>
</dbReference>
<feature type="transmembrane region" description="Helical" evidence="1">
    <location>
        <begin position="273"/>
        <end position="296"/>
    </location>
</feature>
<dbReference type="AlphaFoldDB" id="A0A6I3ME41"/>
<dbReference type="OrthoDB" id="4954891at2"/>
<keyword evidence="1" id="KW-1133">Transmembrane helix</keyword>
<reference evidence="3 4" key="1">
    <citation type="submission" date="2019-11" db="EMBL/GenBank/DDBJ databases">
        <title>Agromyces kandeliae sp. nov., isolated from mangrove soil.</title>
        <authorList>
            <person name="Wang R."/>
        </authorList>
    </citation>
    <scope>NUCLEOTIDE SEQUENCE [LARGE SCALE GENOMIC DNA]</scope>
    <source>
        <strain evidence="3 4">JCM 11433</strain>
    </source>
</reference>
<feature type="transmembrane region" description="Helical" evidence="1">
    <location>
        <begin position="349"/>
        <end position="368"/>
    </location>
</feature>
<keyword evidence="1" id="KW-0472">Membrane</keyword>
<feature type="transmembrane region" description="Helical" evidence="1">
    <location>
        <begin position="122"/>
        <end position="139"/>
    </location>
</feature>
<evidence type="ECO:0000256" key="1">
    <source>
        <dbReference type="SAM" id="Phobius"/>
    </source>
</evidence>
<feature type="domain" description="DUF5671" evidence="2">
    <location>
        <begin position="15"/>
        <end position="137"/>
    </location>
</feature>